<dbReference type="PANTHER" id="PTHR21272">
    <property type="entry name" value="CATABOLIC 3-DEHYDROQUINASE"/>
    <property type="match status" value="1"/>
</dbReference>
<dbReference type="GO" id="GO:0003855">
    <property type="term" value="F:3-dehydroquinate dehydratase activity"/>
    <property type="evidence" value="ECO:0007669"/>
    <property type="project" value="UniProtKB-EC"/>
</dbReference>
<dbReference type="InterPro" id="IPR036441">
    <property type="entry name" value="DHquinase_II_sf"/>
</dbReference>
<name>A0A0B6SCN6_BURPL</name>
<dbReference type="InterPro" id="IPR001874">
    <property type="entry name" value="DHquinase_II"/>
</dbReference>
<evidence type="ECO:0000256" key="3">
    <source>
        <dbReference type="ARBA" id="ARBA00011037"/>
    </source>
</evidence>
<organism evidence="8 9">
    <name type="scientific">Burkholderia plantarii</name>
    <dbReference type="NCBI Taxonomy" id="41899"/>
    <lineage>
        <taxon>Bacteria</taxon>
        <taxon>Pseudomonadati</taxon>
        <taxon>Pseudomonadota</taxon>
        <taxon>Betaproteobacteria</taxon>
        <taxon>Burkholderiales</taxon>
        <taxon>Burkholderiaceae</taxon>
        <taxon>Burkholderia</taxon>
    </lineage>
</organism>
<dbReference type="Pfam" id="PF01220">
    <property type="entry name" value="DHquinase_II"/>
    <property type="match status" value="1"/>
</dbReference>
<dbReference type="Gene3D" id="3.40.50.9100">
    <property type="entry name" value="Dehydroquinase, class II"/>
    <property type="match status" value="1"/>
</dbReference>
<dbReference type="PANTHER" id="PTHR21272:SF3">
    <property type="entry name" value="CATABOLIC 3-DEHYDROQUINASE"/>
    <property type="match status" value="1"/>
</dbReference>
<keyword evidence="6 8" id="KW-0456">Lyase</keyword>
<feature type="compositionally biased region" description="Basic residues" evidence="7">
    <location>
        <begin position="192"/>
        <end position="201"/>
    </location>
</feature>
<dbReference type="HOGENOM" id="CLU_1358323_0_0_4"/>
<dbReference type="Proteomes" id="UP000031838">
    <property type="component" value="Chromosome 2"/>
</dbReference>
<comment type="catalytic activity">
    <reaction evidence="1">
        <text>3-dehydroquinate = 3-dehydroshikimate + H2O</text>
        <dbReference type="Rhea" id="RHEA:21096"/>
        <dbReference type="ChEBI" id="CHEBI:15377"/>
        <dbReference type="ChEBI" id="CHEBI:16630"/>
        <dbReference type="ChEBI" id="CHEBI:32364"/>
        <dbReference type="EC" id="4.2.1.10"/>
    </reaction>
</comment>
<evidence type="ECO:0000256" key="2">
    <source>
        <dbReference type="ARBA" id="ARBA00004902"/>
    </source>
</evidence>
<accession>A0A0B6SCN6</accession>
<dbReference type="SUPFAM" id="SSF52304">
    <property type="entry name" value="Type II 3-dehydroquinate dehydratase"/>
    <property type="match status" value="1"/>
</dbReference>
<evidence type="ECO:0000313" key="9">
    <source>
        <dbReference type="Proteomes" id="UP000031838"/>
    </source>
</evidence>
<dbReference type="KEGG" id="bgp:BGL_2c19520"/>
<keyword evidence="9" id="KW-1185">Reference proteome</keyword>
<sequence>MLQGINHNMLGKRDPARYGTVTLADIDARVQAQGEQRGVRVESFRTNSEAAMCERIHHACEAGKDAVLINAGAWTHYSYRIRDALAILTCPVVELHMSNLMRGSRSGTARCSPGAVTLAEYVHKERQRDLPVSCGRRIAGGPGQVMPRREAYGKVFAIKRSTQQMPLQGEVLADQPEALEESLSARRVANPRMRRSRSRVG</sequence>
<dbReference type="GO" id="GO:0019631">
    <property type="term" value="P:quinate catabolic process"/>
    <property type="evidence" value="ECO:0007669"/>
    <property type="project" value="TreeGrafter"/>
</dbReference>
<dbReference type="EMBL" id="CP002581">
    <property type="protein sequence ID" value="AJK50016.1"/>
    <property type="molecule type" value="Genomic_DNA"/>
</dbReference>
<reference evidence="8 9" key="2">
    <citation type="journal article" date="2016" name="Appl. Microbiol. Biotechnol.">
        <title>Mutations improving production and secretion of extracellular lipase by Burkholderia glumae PG1.</title>
        <authorList>
            <person name="Knapp A."/>
            <person name="Voget S."/>
            <person name="Gao R."/>
            <person name="Zaburannyi N."/>
            <person name="Krysciak D."/>
            <person name="Breuer M."/>
            <person name="Hauer B."/>
            <person name="Streit W.R."/>
            <person name="Muller R."/>
            <person name="Daniel R."/>
            <person name="Jaeger K.E."/>
        </authorList>
    </citation>
    <scope>NUCLEOTIDE SEQUENCE [LARGE SCALE GENOMIC DNA]</scope>
    <source>
        <strain evidence="8 9">PG1</strain>
    </source>
</reference>
<comment type="subunit">
    <text evidence="4">Homododecamer.</text>
</comment>
<evidence type="ECO:0000256" key="4">
    <source>
        <dbReference type="ARBA" id="ARBA00011193"/>
    </source>
</evidence>
<proteinExistence type="inferred from homology"/>
<evidence type="ECO:0000313" key="8">
    <source>
        <dbReference type="EMBL" id="AJK50016.1"/>
    </source>
</evidence>
<reference evidence="9" key="1">
    <citation type="submission" date="2011-03" db="EMBL/GenBank/DDBJ databases">
        <authorList>
            <person name="Voget S."/>
            <person name="Streit W.R."/>
            <person name="Jaeger K.E."/>
            <person name="Daniel R."/>
        </authorList>
    </citation>
    <scope>NUCLEOTIDE SEQUENCE [LARGE SCALE GENOMIC DNA]</scope>
    <source>
        <strain evidence="9">PG1</strain>
    </source>
</reference>
<comment type="pathway">
    <text evidence="2">Metabolic intermediate biosynthesis; chorismate biosynthesis; chorismate from D-erythrose 4-phosphate and phosphoenolpyruvate: step 3/7.</text>
</comment>
<protein>
    <recommendedName>
        <fullName evidence="5">3-dehydroquinate dehydratase</fullName>
        <ecNumber evidence="5">4.2.1.10</ecNumber>
    </recommendedName>
</protein>
<dbReference type="UniPathway" id="UPA00053">
    <property type="reaction ID" value="UER00086"/>
</dbReference>
<evidence type="ECO:0000256" key="1">
    <source>
        <dbReference type="ARBA" id="ARBA00001864"/>
    </source>
</evidence>
<feature type="region of interest" description="Disordered" evidence="7">
    <location>
        <begin position="182"/>
        <end position="201"/>
    </location>
</feature>
<gene>
    <name evidence="8" type="primary">aroQ2</name>
    <name evidence="8" type="ORF">BGL_2c19520</name>
</gene>
<dbReference type="AlphaFoldDB" id="A0A0B6SCN6"/>
<dbReference type="GO" id="GO:0009423">
    <property type="term" value="P:chorismate biosynthetic process"/>
    <property type="evidence" value="ECO:0007669"/>
    <property type="project" value="UniProtKB-UniPathway"/>
</dbReference>
<evidence type="ECO:0000256" key="5">
    <source>
        <dbReference type="ARBA" id="ARBA00012060"/>
    </source>
</evidence>
<evidence type="ECO:0000256" key="7">
    <source>
        <dbReference type="SAM" id="MobiDB-lite"/>
    </source>
</evidence>
<dbReference type="EC" id="4.2.1.10" evidence="5"/>
<comment type="similarity">
    <text evidence="3">Belongs to the type-II 3-dehydroquinase family.</text>
</comment>
<evidence type="ECO:0000256" key="6">
    <source>
        <dbReference type="ARBA" id="ARBA00023239"/>
    </source>
</evidence>